<accession>W4JT68</accession>
<dbReference type="EMBL" id="KI925464">
    <property type="protein sequence ID" value="ETW76757.1"/>
    <property type="molecule type" value="Genomic_DNA"/>
</dbReference>
<proteinExistence type="predicted"/>
<organism evidence="1 2">
    <name type="scientific">Heterobasidion irregulare (strain TC 32-1)</name>
    <dbReference type="NCBI Taxonomy" id="747525"/>
    <lineage>
        <taxon>Eukaryota</taxon>
        <taxon>Fungi</taxon>
        <taxon>Dikarya</taxon>
        <taxon>Basidiomycota</taxon>
        <taxon>Agaricomycotina</taxon>
        <taxon>Agaricomycetes</taxon>
        <taxon>Russulales</taxon>
        <taxon>Bondarzewiaceae</taxon>
        <taxon>Heterobasidion</taxon>
        <taxon>Heterobasidion annosum species complex</taxon>
    </lineage>
</organism>
<protein>
    <submittedName>
        <fullName evidence="1">Uncharacterized protein</fullName>
    </submittedName>
</protein>
<evidence type="ECO:0000313" key="2">
    <source>
        <dbReference type="Proteomes" id="UP000030671"/>
    </source>
</evidence>
<reference evidence="1 2" key="1">
    <citation type="journal article" date="2012" name="New Phytol.">
        <title>Insight into trade-off between wood decay and parasitism from the genome of a fungal forest pathogen.</title>
        <authorList>
            <person name="Olson A."/>
            <person name="Aerts A."/>
            <person name="Asiegbu F."/>
            <person name="Belbahri L."/>
            <person name="Bouzid O."/>
            <person name="Broberg A."/>
            <person name="Canback B."/>
            <person name="Coutinho P.M."/>
            <person name="Cullen D."/>
            <person name="Dalman K."/>
            <person name="Deflorio G."/>
            <person name="van Diepen L.T."/>
            <person name="Dunand C."/>
            <person name="Duplessis S."/>
            <person name="Durling M."/>
            <person name="Gonthier P."/>
            <person name="Grimwood J."/>
            <person name="Fossdal C.G."/>
            <person name="Hansson D."/>
            <person name="Henrissat B."/>
            <person name="Hietala A."/>
            <person name="Himmelstrand K."/>
            <person name="Hoffmeister D."/>
            <person name="Hogberg N."/>
            <person name="James T.Y."/>
            <person name="Karlsson M."/>
            <person name="Kohler A."/>
            <person name="Kues U."/>
            <person name="Lee Y.H."/>
            <person name="Lin Y.C."/>
            <person name="Lind M."/>
            <person name="Lindquist E."/>
            <person name="Lombard V."/>
            <person name="Lucas S."/>
            <person name="Lunden K."/>
            <person name="Morin E."/>
            <person name="Murat C."/>
            <person name="Park J."/>
            <person name="Raffaello T."/>
            <person name="Rouze P."/>
            <person name="Salamov A."/>
            <person name="Schmutz J."/>
            <person name="Solheim H."/>
            <person name="Stahlberg J."/>
            <person name="Velez H."/>
            <person name="de Vries R.P."/>
            <person name="Wiebenga A."/>
            <person name="Woodward S."/>
            <person name="Yakovlev I."/>
            <person name="Garbelotto M."/>
            <person name="Martin F."/>
            <person name="Grigoriev I.V."/>
            <person name="Stenlid J."/>
        </authorList>
    </citation>
    <scope>NUCLEOTIDE SEQUENCE [LARGE SCALE GENOMIC DNA]</scope>
    <source>
        <strain evidence="1 2">TC 32-1</strain>
    </source>
</reference>
<dbReference type="KEGG" id="hir:HETIRDRAFT_327953"/>
<dbReference type="GeneID" id="20671377"/>
<dbReference type="RefSeq" id="XP_009551630.1">
    <property type="nucleotide sequence ID" value="XM_009553335.1"/>
</dbReference>
<dbReference type="Proteomes" id="UP000030671">
    <property type="component" value="Unassembled WGS sequence"/>
</dbReference>
<gene>
    <name evidence="1" type="ORF">HETIRDRAFT_327953</name>
</gene>
<keyword evidence="2" id="KW-1185">Reference proteome</keyword>
<evidence type="ECO:0000313" key="1">
    <source>
        <dbReference type="EMBL" id="ETW76757.1"/>
    </source>
</evidence>
<name>W4JT68_HETIT</name>
<dbReference type="InParanoid" id="W4JT68"/>
<dbReference type="HOGENOM" id="CLU_2886077_0_0_1"/>
<dbReference type="AlphaFoldDB" id="W4JT68"/>
<sequence>MRKPRRAQAQNTRLIVMDFLIGPSSIGWHSWRAGPVTFVSLEPPSSFDHSSVRHLLSPCSISQ</sequence>